<feature type="compositionally biased region" description="Polar residues" evidence="1">
    <location>
        <begin position="718"/>
        <end position="730"/>
    </location>
</feature>
<feature type="region of interest" description="Disordered" evidence="1">
    <location>
        <begin position="396"/>
        <end position="419"/>
    </location>
</feature>
<feature type="region of interest" description="Disordered" evidence="1">
    <location>
        <begin position="133"/>
        <end position="191"/>
    </location>
</feature>
<keyword evidence="3" id="KW-1185">Reference proteome</keyword>
<evidence type="ECO:0000313" key="3">
    <source>
        <dbReference type="Proteomes" id="UP000187609"/>
    </source>
</evidence>
<dbReference type="Gramene" id="OIT27052">
    <property type="protein sequence ID" value="OIT27052"/>
    <property type="gene ID" value="A4A49_22551"/>
</dbReference>
<feature type="region of interest" description="Disordered" evidence="1">
    <location>
        <begin position="681"/>
        <end position="762"/>
    </location>
</feature>
<feature type="compositionally biased region" description="Basic and acidic residues" evidence="1">
    <location>
        <begin position="406"/>
        <end position="419"/>
    </location>
</feature>
<comment type="caution">
    <text evidence="2">The sequence shown here is derived from an EMBL/GenBank/DDBJ whole genome shotgun (WGS) entry which is preliminary data.</text>
</comment>
<gene>
    <name evidence="2" type="ORF">A4A49_22551</name>
</gene>
<dbReference type="Proteomes" id="UP000187609">
    <property type="component" value="Unassembled WGS sequence"/>
</dbReference>
<accession>A0A1J6KEC4</accession>
<name>A0A1J6KEC4_NICAT</name>
<feature type="compositionally biased region" description="Basic and acidic residues" evidence="1">
    <location>
        <begin position="151"/>
        <end position="165"/>
    </location>
</feature>
<dbReference type="AlphaFoldDB" id="A0A1J6KEC4"/>
<organism evidence="2 3">
    <name type="scientific">Nicotiana attenuata</name>
    <name type="common">Coyote tobacco</name>
    <dbReference type="NCBI Taxonomy" id="49451"/>
    <lineage>
        <taxon>Eukaryota</taxon>
        <taxon>Viridiplantae</taxon>
        <taxon>Streptophyta</taxon>
        <taxon>Embryophyta</taxon>
        <taxon>Tracheophyta</taxon>
        <taxon>Spermatophyta</taxon>
        <taxon>Magnoliopsida</taxon>
        <taxon>eudicotyledons</taxon>
        <taxon>Gunneridae</taxon>
        <taxon>Pentapetalae</taxon>
        <taxon>asterids</taxon>
        <taxon>lamiids</taxon>
        <taxon>Solanales</taxon>
        <taxon>Solanaceae</taxon>
        <taxon>Nicotianoideae</taxon>
        <taxon>Nicotianeae</taxon>
        <taxon>Nicotiana</taxon>
    </lineage>
</organism>
<evidence type="ECO:0000256" key="1">
    <source>
        <dbReference type="SAM" id="MobiDB-lite"/>
    </source>
</evidence>
<proteinExistence type="predicted"/>
<sequence length="846" mass="91411">MAQLDSGTNKLIQPKIGVGKKDWRRIEEEERGVEENLVEIDVIYVRHCQNGKNKWSTNEEIHVMKSSAGVLDWGVLELGDNMGLLGWAVAHWISLDPIWPFSRFSSKGAVDRAEDVGPVGKNHIDHAAISVNQEVDQEGEKEGLKPTADTNPKKSDIVVEERTNCDRPNVNAHVGNGTVNRTAGDQQAVGKDIGPMSAGVESGQFLLMMDDSTLATAVRAIFTKNNAAVAELSQLDKVEKLNAATDGNLTGVTGVANAANLRAVVDCTDVQSGKVNENKVAIDLVENPAAFVDTAVQGGQLLSPGKTGHAFDGKSVTCQLGATDTKNSDVQAIQKLNGMDWAVVNRSPNKQNAPASKKQSTASKNVSVSNSFDVLLNESELGDVEKNAQQVGHNLISASRLPKPSGSDKHQQSMKNADDGSKISKDLALVHVDEQKAGAVHNTASPTLHITNPDLDKMVKDAQAAMFVNTTPKVKAPQQIQGQYVNKDTTQGHAGKEIVLANVNNEMQSQSNGATGKEIVPVNNNVQQDNDVTREEVVSDGATNQQIQTSNMFAVLEDQDGDDAGRNQIAEVENKNTASSVRKLNPTAAVFTPKSTGVGSTTRKEDTEKHKGKKNAIVDDNQRESTTAWVNRAFITNVVATNQSCQEVPSQATEIDATLKNINGNDDIQAEGRKIWNQQVEEDSKEGELPEGACGEVESSDEEIEQEEQSVNNKDKGQQSVGKSNKNNQEQGDRTQSNKDGDGVQMNTNIEPPNDVPPDKPKECQMTAVQQEVRIENTKVVGSVSIQSCDVASANEDRQMIQAVHKDQDKGNAIVVPSDMQNQQQQKTMMQQLGRQTRRSITADQG</sequence>
<reference evidence="2" key="1">
    <citation type="submission" date="2016-11" db="EMBL/GenBank/DDBJ databases">
        <title>The genome of Nicotiana attenuata.</title>
        <authorList>
            <person name="Xu S."/>
            <person name="Brockmoeller T."/>
            <person name="Gaquerel E."/>
            <person name="Navarro A."/>
            <person name="Kuhl H."/>
            <person name="Gase K."/>
            <person name="Ling Z."/>
            <person name="Zhou W."/>
            <person name="Kreitzer C."/>
            <person name="Stanke M."/>
            <person name="Tang H."/>
            <person name="Lyons E."/>
            <person name="Pandey P."/>
            <person name="Pandey S.P."/>
            <person name="Timmermann B."/>
            <person name="Baldwin I.T."/>
        </authorList>
    </citation>
    <scope>NUCLEOTIDE SEQUENCE [LARGE SCALE GENOMIC DNA]</scope>
    <source>
        <strain evidence="2">UT</strain>
    </source>
</reference>
<feature type="compositionally biased region" description="Acidic residues" evidence="1">
    <location>
        <begin position="698"/>
        <end position="708"/>
    </location>
</feature>
<feature type="compositionally biased region" description="Basic and acidic residues" evidence="1">
    <location>
        <begin position="731"/>
        <end position="742"/>
    </location>
</feature>
<dbReference type="EMBL" id="MJEQ01002551">
    <property type="protein sequence ID" value="OIT27052.1"/>
    <property type="molecule type" value="Genomic_DNA"/>
</dbReference>
<feature type="region of interest" description="Disordered" evidence="1">
    <location>
        <begin position="591"/>
        <end position="620"/>
    </location>
</feature>
<evidence type="ECO:0000313" key="2">
    <source>
        <dbReference type="EMBL" id="OIT27052.1"/>
    </source>
</evidence>
<protein>
    <submittedName>
        <fullName evidence="2">Uncharacterized protein</fullName>
    </submittedName>
</protein>